<evidence type="ECO:0000256" key="1">
    <source>
        <dbReference type="SAM" id="Phobius"/>
    </source>
</evidence>
<dbReference type="OrthoDB" id="5567901at2"/>
<evidence type="ECO:0008006" key="4">
    <source>
        <dbReference type="Google" id="ProtNLM"/>
    </source>
</evidence>
<keyword evidence="1" id="KW-0472">Membrane</keyword>
<keyword evidence="1" id="KW-1133">Transmembrane helix</keyword>
<feature type="transmembrane region" description="Helical" evidence="1">
    <location>
        <begin position="42"/>
        <end position="62"/>
    </location>
</feature>
<dbReference type="Proteomes" id="UP000197019">
    <property type="component" value="Chromosome"/>
</dbReference>
<gene>
    <name evidence="2" type="ORF">CEK71_21230</name>
</gene>
<organism evidence="2 3">
    <name type="scientific">Methylovulum psychrotolerans</name>
    <dbReference type="NCBI Taxonomy" id="1704499"/>
    <lineage>
        <taxon>Bacteria</taxon>
        <taxon>Pseudomonadati</taxon>
        <taxon>Pseudomonadota</taxon>
        <taxon>Gammaproteobacteria</taxon>
        <taxon>Methylococcales</taxon>
        <taxon>Methylococcaceae</taxon>
        <taxon>Methylovulum</taxon>
    </lineage>
</organism>
<name>A0A1Z4C4D5_9GAMM</name>
<keyword evidence="1" id="KW-0812">Transmembrane</keyword>
<evidence type="ECO:0000313" key="3">
    <source>
        <dbReference type="Proteomes" id="UP000197019"/>
    </source>
</evidence>
<dbReference type="EMBL" id="CP022129">
    <property type="protein sequence ID" value="ASF48379.1"/>
    <property type="molecule type" value="Genomic_DNA"/>
</dbReference>
<keyword evidence="3" id="KW-1185">Reference proteome</keyword>
<dbReference type="AlphaFoldDB" id="A0A1Z4C4D5"/>
<dbReference type="KEGG" id="mpsy:CEK71_21230"/>
<feature type="transmembrane region" description="Helical" evidence="1">
    <location>
        <begin position="68"/>
        <end position="90"/>
    </location>
</feature>
<protein>
    <recommendedName>
        <fullName evidence="4">TPM domain-containing protein</fullName>
    </recommendedName>
</protein>
<proteinExistence type="predicted"/>
<sequence>MKKTLPPDFQNRLWTAIKAIEQHSQVEVVVVLRSRSADYHDIHLSWGLLGAWLGLTYSIFAPTLFSDLWVYSLPIGGFMLAYLLAHIPALTRLSAGKRRLNKQVEIMARAVFQKGGIQHTQAKIGVLVYCSWLERRTYLLPDQGAAQALPAAVWHTLEAGLQNAMTSPKPLEALLVELAKAQPIFQRYLPPQANDINELPDLMEIDL</sequence>
<evidence type="ECO:0000313" key="2">
    <source>
        <dbReference type="EMBL" id="ASF48379.1"/>
    </source>
</evidence>
<dbReference type="RefSeq" id="WP_088621248.1">
    <property type="nucleotide sequence ID" value="NZ_CP022129.1"/>
</dbReference>
<accession>A0A1Z4C4D5</accession>
<reference evidence="2 3" key="1">
    <citation type="submission" date="2017-06" db="EMBL/GenBank/DDBJ databases">
        <title>Genome Sequencing of the methanotroph Methylovulum psychrotolerants str. HV10-M2 isolated from a high-altitude environment.</title>
        <authorList>
            <person name="Mateos-Rivera A."/>
        </authorList>
    </citation>
    <scope>NUCLEOTIDE SEQUENCE [LARGE SCALE GENOMIC DNA]</scope>
    <source>
        <strain evidence="2 3">HV10_M2</strain>
    </source>
</reference>
<dbReference type="Gene3D" id="3.10.310.50">
    <property type="match status" value="1"/>
</dbReference>